<dbReference type="Gene3D" id="3.40.50.300">
    <property type="entry name" value="P-loop containing nucleotide triphosphate hydrolases"/>
    <property type="match status" value="2"/>
</dbReference>
<keyword evidence="2" id="KW-0067">ATP-binding</keyword>
<dbReference type="InterPro" id="IPR050107">
    <property type="entry name" value="ABC_carbohydrate_import_ATPase"/>
</dbReference>
<evidence type="ECO:0000313" key="5">
    <source>
        <dbReference type="Proteomes" id="UP000824024"/>
    </source>
</evidence>
<dbReference type="GO" id="GO:0016887">
    <property type="term" value="F:ATP hydrolysis activity"/>
    <property type="evidence" value="ECO:0007669"/>
    <property type="project" value="InterPro"/>
</dbReference>
<dbReference type="PANTHER" id="PTHR43790">
    <property type="entry name" value="CARBOHYDRATE TRANSPORT ATP-BINDING PROTEIN MG119-RELATED"/>
    <property type="match status" value="1"/>
</dbReference>
<dbReference type="GO" id="GO:0005524">
    <property type="term" value="F:ATP binding"/>
    <property type="evidence" value="ECO:0007669"/>
    <property type="project" value="UniProtKB-KW"/>
</dbReference>
<dbReference type="PROSITE" id="PS50893">
    <property type="entry name" value="ABC_TRANSPORTER_2"/>
    <property type="match status" value="2"/>
</dbReference>
<evidence type="ECO:0000259" key="3">
    <source>
        <dbReference type="PROSITE" id="PS50893"/>
    </source>
</evidence>
<sequence length="492" mass="56928">MKEELFALEKASVSCENRPVLTEINMHIYKRSILGIICDNIIEYEAFTAFFSGNCAITSGRMRFLRKSLHPKKMKPLFLSYFCIINNRSNLIASLSIAENICIFFTKDNFLHSNRYITIVKDLLKYFRLKLDITQRVSSLTTFEWIVVELLKAYAENKKIIVLVNLSDSLLAPELAEIHRLIRQMRQDGRTFIIMDFIGANMFQWTDEVLVIKNGTSIASFHPSLLENPQFYNYMLSGNREQSDPHPAHTPLAYGEELPLEDYDPFVVFHKVSTSTLKQLSFSLEKGELLKIICLDNRSFDSFKDLILGRSSVISGKITFNNEPVRFRSLEHNLKKGIHWCPESPYKNMLFPNMTVRDNLMLELSHKSKNIWLKPGISDNIDQFISEHIGLEYAGKKIYLVPPSIRQKIAYSKLYLYAPKLVICERPFSEVDLHLREATISILSQLQTRGISIIILTITPSDQNLVDGETIYLKNGQMVSEEDMYQYLYRRL</sequence>
<dbReference type="InterPro" id="IPR003439">
    <property type="entry name" value="ABC_transporter-like_ATP-bd"/>
</dbReference>
<dbReference type="Proteomes" id="UP000824024">
    <property type="component" value="Unassembled WGS sequence"/>
</dbReference>
<dbReference type="EMBL" id="DXCH01000281">
    <property type="protein sequence ID" value="HIZ08333.1"/>
    <property type="molecule type" value="Genomic_DNA"/>
</dbReference>
<dbReference type="AlphaFoldDB" id="A0A9D2D4D3"/>
<organism evidence="4 5">
    <name type="scientific">Candidatus Eubacterium avistercoris</name>
    <dbReference type="NCBI Taxonomy" id="2838567"/>
    <lineage>
        <taxon>Bacteria</taxon>
        <taxon>Bacillati</taxon>
        <taxon>Bacillota</taxon>
        <taxon>Clostridia</taxon>
        <taxon>Eubacteriales</taxon>
        <taxon>Eubacteriaceae</taxon>
        <taxon>Eubacterium</taxon>
    </lineage>
</organism>
<reference evidence="4" key="2">
    <citation type="submission" date="2021-04" db="EMBL/GenBank/DDBJ databases">
        <authorList>
            <person name="Gilroy R."/>
        </authorList>
    </citation>
    <scope>NUCLEOTIDE SEQUENCE</scope>
    <source>
        <strain evidence="4">CHK192-9172</strain>
    </source>
</reference>
<feature type="domain" description="ABC transporter" evidence="3">
    <location>
        <begin position="6"/>
        <end position="239"/>
    </location>
</feature>
<protein>
    <recommendedName>
        <fullName evidence="3">ABC transporter domain-containing protein</fullName>
    </recommendedName>
</protein>
<keyword evidence="1" id="KW-0547">Nucleotide-binding</keyword>
<accession>A0A9D2D4D3</accession>
<name>A0A9D2D4D3_9FIRM</name>
<evidence type="ECO:0000256" key="2">
    <source>
        <dbReference type="ARBA" id="ARBA00022840"/>
    </source>
</evidence>
<comment type="caution">
    <text evidence="4">The sequence shown here is derived from an EMBL/GenBank/DDBJ whole genome shotgun (WGS) entry which is preliminary data.</text>
</comment>
<reference evidence="4" key="1">
    <citation type="journal article" date="2021" name="PeerJ">
        <title>Extensive microbial diversity within the chicken gut microbiome revealed by metagenomics and culture.</title>
        <authorList>
            <person name="Gilroy R."/>
            <person name="Ravi A."/>
            <person name="Getino M."/>
            <person name="Pursley I."/>
            <person name="Horton D.L."/>
            <person name="Alikhan N.F."/>
            <person name="Baker D."/>
            <person name="Gharbi K."/>
            <person name="Hall N."/>
            <person name="Watson M."/>
            <person name="Adriaenssens E.M."/>
            <person name="Foster-Nyarko E."/>
            <person name="Jarju S."/>
            <person name="Secka A."/>
            <person name="Antonio M."/>
            <person name="Oren A."/>
            <person name="Chaudhuri R.R."/>
            <person name="La Ragione R."/>
            <person name="Hildebrand F."/>
            <person name="Pallen M.J."/>
        </authorList>
    </citation>
    <scope>NUCLEOTIDE SEQUENCE</scope>
    <source>
        <strain evidence="4">CHK192-9172</strain>
    </source>
</reference>
<feature type="domain" description="ABC transporter" evidence="3">
    <location>
        <begin position="260"/>
        <end position="492"/>
    </location>
</feature>
<evidence type="ECO:0000256" key="1">
    <source>
        <dbReference type="ARBA" id="ARBA00022741"/>
    </source>
</evidence>
<gene>
    <name evidence="4" type="ORF">IAA08_10425</name>
</gene>
<dbReference type="InterPro" id="IPR027417">
    <property type="entry name" value="P-loop_NTPase"/>
</dbReference>
<dbReference type="SUPFAM" id="SSF52540">
    <property type="entry name" value="P-loop containing nucleoside triphosphate hydrolases"/>
    <property type="match status" value="2"/>
</dbReference>
<proteinExistence type="predicted"/>
<dbReference type="PANTHER" id="PTHR43790:SF8">
    <property type="entry name" value="SUGAR ABC TRANSPORTER ATP-BINDING PROTEIN"/>
    <property type="match status" value="1"/>
</dbReference>
<evidence type="ECO:0000313" key="4">
    <source>
        <dbReference type="EMBL" id="HIZ08333.1"/>
    </source>
</evidence>